<dbReference type="RefSeq" id="WP_252930912.1">
    <property type="nucleotide sequence ID" value="NZ_JAEUWV010000002.1"/>
</dbReference>
<protein>
    <recommendedName>
        <fullName evidence="3">mannose-6-phosphate isomerase</fullName>
        <ecNumber evidence="3">5.3.1.8</ecNumber>
    </recommendedName>
</protein>
<reference evidence="11 12" key="1">
    <citation type="submission" date="2021-01" db="EMBL/GenBank/DDBJ databases">
        <title>Identification and Characterization of Corynebacterium sp.</title>
        <authorList>
            <person name="Luo Q."/>
            <person name="Qu P."/>
            <person name="Chen Q."/>
        </authorList>
    </citation>
    <scope>NUCLEOTIDE SEQUENCE [LARGE SCALE GENOMIC DNA]</scope>
    <source>
        <strain evidence="11 12">MC-18</strain>
    </source>
</reference>
<evidence type="ECO:0000259" key="9">
    <source>
        <dbReference type="Pfam" id="PF20511"/>
    </source>
</evidence>
<dbReference type="Pfam" id="PF20512">
    <property type="entry name" value="PMI_typeI_hel"/>
    <property type="match status" value="1"/>
</dbReference>
<evidence type="ECO:0000256" key="7">
    <source>
        <dbReference type="PIRSR" id="PIRSR001480-1"/>
    </source>
</evidence>
<dbReference type="Gene3D" id="2.60.120.10">
    <property type="entry name" value="Jelly Rolls"/>
    <property type="match status" value="2"/>
</dbReference>
<evidence type="ECO:0000256" key="3">
    <source>
        <dbReference type="ARBA" id="ARBA00011956"/>
    </source>
</evidence>
<dbReference type="NCBIfam" id="TIGR00218">
    <property type="entry name" value="manA"/>
    <property type="match status" value="1"/>
</dbReference>
<dbReference type="GO" id="GO:0008270">
    <property type="term" value="F:zinc ion binding"/>
    <property type="evidence" value="ECO:0007669"/>
    <property type="project" value="InterPro"/>
</dbReference>
<dbReference type="InterPro" id="IPR011051">
    <property type="entry name" value="RmlC_Cupin_sf"/>
</dbReference>
<comment type="catalytic activity">
    <reaction evidence="1">
        <text>D-mannose 6-phosphate = D-fructose 6-phosphate</text>
        <dbReference type="Rhea" id="RHEA:12356"/>
        <dbReference type="ChEBI" id="CHEBI:58735"/>
        <dbReference type="ChEBI" id="CHEBI:61527"/>
        <dbReference type="EC" id="5.3.1.8"/>
    </reaction>
</comment>
<evidence type="ECO:0000313" key="11">
    <source>
        <dbReference type="EMBL" id="MCO6393745.1"/>
    </source>
</evidence>
<proteinExistence type="inferred from homology"/>
<dbReference type="SUPFAM" id="SSF51182">
    <property type="entry name" value="RmlC-like cupins"/>
    <property type="match status" value="1"/>
</dbReference>
<dbReference type="InterPro" id="IPR046458">
    <property type="entry name" value="PMI_typeI_hel"/>
</dbReference>
<evidence type="ECO:0000256" key="1">
    <source>
        <dbReference type="ARBA" id="ARBA00000757"/>
    </source>
</evidence>
<organism evidence="11 12">
    <name type="scientific">Corynebacterium lipophilum</name>
    <dbReference type="NCBI Taxonomy" id="2804918"/>
    <lineage>
        <taxon>Bacteria</taxon>
        <taxon>Bacillati</taxon>
        <taxon>Actinomycetota</taxon>
        <taxon>Actinomycetes</taxon>
        <taxon>Mycobacteriales</taxon>
        <taxon>Corynebacteriaceae</taxon>
        <taxon>Corynebacterium</taxon>
    </lineage>
</organism>
<dbReference type="GO" id="GO:0009298">
    <property type="term" value="P:GDP-mannose biosynthetic process"/>
    <property type="evidence" value="ECO:0007669"/>
    <property type="project" value="InterPro"/>
</dbReference>
<keyword evidence="4 8" id="KW-0479">Metal-binding</keyword>
<dbReference type="GO" id="GO:0004476">
    <property type="term" value="F:mannose-6-phosphate isomerase activity"/>
    <property type="evidence" value="ECO:0007669"/>
    <property type="project" value="UniProtKB-EC"/>
</dbReference>
<dbReference type="EMBL" id="JAEUWV010000002">
    <property type="protein sequence ID" value="MCO6393745.1"/>
    <property type="molecule type" value="Genomic_DNA"/>
</dbReference>
<feature type="binding site" evidence="8">
    <location>
        <position position="130"/>
    </location>
    <ligand>
        <name>Zn(2+)</name>
        <dbReference type="ChEBI" id="CHEBI:29105"/>
    </ligand>
</feature>
<dbReference type="Pfam" id="PF20511">
    <property type="entry name" value="PMI_typeI_cat"/>
    <property type="match status" value="1"/>
</dbReference>
<dbReference type="CDD" id="cd07011">
    <property type="entry name" value="cupin_PMI_type_I_N"/>
    <property type="match status" value="1"/>
</dbReference>
<evidence type="ECO:0000256" key="2">
    <source>
        <dbReference type="ARBA" id="ARBA00010772"/>
    </source>
</evidence>
<dbReference type="GO" id="GO:0005829">
    <property type="term" value="C:cytosol"/>
    <property type="evidence" value="ECO:0007669"/>
    <property type="project" value="TreeGrafter"/>
</dbReference>
<comment type="cofactor">
    <cofactor evidence="8">
        <name>Zn(2+)</name>
        <dbReference type="ChEBI" id="CHEBI:29105"/>
    </cofactor>
    <text evidence="8">Binds 1 zinc ion per subunit.</text>
</comment>
<dbReference type="InterPro" id="IPR014710">
    <property type="entry name" value="RmlC-like_jellyroll"/>
</dbReference>
<dbReference type="PRINTS" id="PR00714">
    <property type="entry name" value="MAN6PISMRASE"/>
</dbReference>
<keyword evidence="12" id="KW-1185">Reference proteome</keyword>
<feature type="active site" evidence="7">
    <location>
        <position position="280"/>
    </location>
</feature>
<keyword evidence="5 8" id="KW-0862">Zinc</keyword>
<feature type="binding site" evidence="8">
    <location>
        <position position="95"/>
    </location>
    <ligand>
        <name>Zn(2+)</name>
        <dbReference type="ChEBI" id="CHEBI:29105"/>
    </ligand>
</feature>
<dbReference type="Proteomes" id="UP001205920">
    <property type="component" value="Unassembled WGS sequence"/>
</dbReference>
<dbReference type="InterPro" id="IPR046457">
    <property type="entry name" value="PMI_typeI_cat"/>
</dbReference>
<evidence type="ECO:0000313" key="12">
    <source>
        <dbReference type="Proteomes" id="UP001205920"/>
    </source>
</evidence>
<dbReference type="PANTHER" id="PTHR10309">
    <property type="entry name" value="MANNOSE-6-PHOSPHATE ISOMERASE"/>
    <property type="match status" value="1"/>
</dbReference>
<evidence type="ECO:0000256" key="8">
    <source>
        <dbReference type="PIRSR" id="PIRSR001480-2"/>
    </source>
</evidence>
<sequence>MEHLQGALRNYPWGSHTLLAQLRGTQVPSEAPEAELWFGAHSAAPSQVAGRGLDAVIAADPEGTLGKRVADRYGSHLPFLLKLLAADEPLSIQAHPSRSQAKAGFAREEEEGIRLDDPTRNYKDPNPKPELIVALTPFEALAGFRPLAQTREFFAALNCEELDHYASLLDATSEEAGLRAVFTTFISLPEDVRKALIDAIVPAAERVADDAGAGTAGSLAAMFLRVHDKYPNDVGVLAALLLNYVQMRPGEALFLQAGQLHAYLSGLGVEIMANSDNVLRGGLTSKHVDVPELVKVLDFSTLEDPFANTTERDNEVSFHLPVDDFIMSAHRIDAEHPLLVDTDGPAIVLCTEGTVRAGDFALKPGQAAWISASDPAVTFEVAEGTSAQCFYARV</sequence>
<evidence type="ECO:0000256" key="4">
    <source>
        <dbReference type="ARBA" id="ARBA00022723"/>
    </source>
</evidence>
<dbReference type="Gene3D" id="1.10.441.10">
    <property type="entry name" value="Phosphomannose Isomerase, domain 2"/>
    <property type="match status" value="1"/>
</dbReference>
<dbReference type="InterPro" id="IPR016305">
    <property type="entry name" value="Mannose-6-P_Isomerase"/>
</dbReference>
<keyword evidence="6 11" id="KW-0413">Isomerase</keyword>
<dbReference type="InterPro" id="IPR001250">
    <property type="entry name" value="Man6P_Isoase-1"/>
</dbReference>
<dbReference type="PIRSF" id="PIRSF001480">
    <property type="entry name" value="Mannose-6-phosphate_isomerase"/>
    <property type="match status" value="1"/>
</dbReference>
<dbReference type="GO" id="GO:0005975">
    <property type="term" value="P:carbohydrate metabolic process"/>
    <property type="evidence" value="ECO:0007669"/>
    <property type="project" value="InterPro"/>
</dbReference>
<feature type="domain" description="Phosphomannose isomerase type I helical insertion" evidence="10">
    <location>
        <begin position="168"/>
        <end position="242"/>
    </location>
</feature>
<feature type="binding site" evidence="8">
    <location>
        <position position="261"/>
    </location>
    <ligand>
        <name>Zn(2+)</name>
        <dbReference type="ChEBI" id="CHEBI:29105"/>
    </ligand>
</feature>
<feature type="binding site" evidence="8">
    <location>
        <position position="93"/>
    </location>
    <ligand>
        <name>Zn(2+)</name>
        <dbReference type="ChEBI" id="CHEBI:29105"/>
    </ligand>
</feature>
<dbReference type="PANTHER" id="PTHR10309:SF0">
    <property type="entry name" value="MANNOSE-6-PHOSPHATE ISOMERASE"/>
    <property type="match status" value="1"/>
</dbReference>
<comment type="similarity">
    <text evidence="2">Belongs to the mannose-6-phosphate isomerase type 1 family.</text>
</comment>
<evidence type="ECO:0000256" key="6">
    <source>
        <dbReference type="ARBA" id="ARBA00023235"/>
    </source>
</evidence>
<accession>A0AAW5HR09</accession>
<dbReference type="AlphaFoldDB" id="A0AAW5HR09"/>
<dbReference type="EC" id="5.3.1.8" evidence="3"/>
<name>A0AAW5HR09_9CORY</name>
<feature type="domain" description="Phosphomannose isomerase type I catalytic" evidence="9">
    <location>
        <begin position="3"/>
        <end position="147"/>
    </location>
</feature>
<evidence type="ECO:0000259" key="10">
    <source>
        <dbReference type="Pfam" id="PF20512"/>
    </source>
</evidence>
<evidence type="ECO:0000256" key="5">
    <source>
        <dbReference type="ARBA" id="ARBA00022833"/>
    </source>
</evidence>
<gene>
    <name evidence="11" type="primary">manA</name>
    <name evidence="11" type="ORF">JMN37_01920</name>
</gene>
<comment type="caution">
    <text evidence="11">The sequence shown here is derived from an EMBL/GenBank/DDBJ whole genome shotgun (WGS) entry which is preliminary data.</text>
</comment>